<dbReference type="Gene3D" id="3.40.190.10">
    <property type="entry name" value="Periplasmic binding protein-like II"/>
    <property type="match status" value="2"/>
</dbReference>
<evidence type="ECO:0000259" key="5">
    <source>
        <dbReference type="PROSITE" id="PS50931"/>
    </source>
</evidence>
<dbReference type="InterPro" id="IPR036390">
    <property type="entry name" value="WH_DNA-bd_sf"/>
</dbReference>
<dbReference type="RefSeq" id="WP_162844407.1">
    <property type="nucleotide sequence ID" value="NZ_QRAP01000006.1"/>
</dbReference>
<comment type="similarity">
    <text evidence="1">Belongs to the LysR transcriptional regulatory family.</text>
</comment>
<evidence type="ECO:0000256" key="1">
    <source>
        <dbReference type="ARBA" id="ARBA00009437"/>
    </source>
</evidence>
<dbReference type="Proteomes" id="UP000254848">
    <property type="component" value="Unassembled WGS sequence"/>
</dbReference>
<dbReference type="EMBL" id="QRAP01000006">
    <property type="protein sequence ID" value="RDK90066.1"/>
    <property type="molecule type" value="Genomic_DNA"/>
</dbReference>
<name>A0A370QNW2_9GAMM</name>
<dbReference type="InterPro" id="IPR000847">
    <property type="entry name" value="LysR_HTH_N"/>
</dbReference>
<dbReference type="PANTHER" id="PTHR30118">
    <property type="entry name" value="HTH-TYPE TRANSCRIPTIONAL REGULATOR LEUO-RELATED"/>
    <property type="match status" value="1"/>
</dbReference>
<dbReference type="InterPro" id="IPR036388">
    <property type="entry name" value="WH-like_DNA-bd_sf"/>
</dbReference>
<dbReference type="PANTHER" id="PTHR30118:SF15">
    <property type="entry name" value="TRANSCRIPTIONAL REGULATORY PROTEIN"/>
    <property type="match status" value="1"/>
</dbReference>
<reference evidence="6 7" key="1">
    <citation type="submission" date="2018-07" db="EMBL/GenBank/DDBJ databases">
        <title>Genomic Encyclopedia of Type Strains, Phase IV (KMG-IV): sequencing the most valuable type-strain genomes for metagenomic binning, comparative biology and taxonomic classification.</title>
        <authorList>
            <person name="Goeker M."/>
        </authorList>
    </citation>
    <scope>NUCLEOTIDE SEQUENCE [LARGE SCALE GENOMIC DNA]</scope>
    <source>
        <strain evidence="6 7">DSM 103736</strain>
    </source>
</reference>
<sequence length="314" mass="35550">MNNKIDLNLARSLCEVIDTRSVSLAASRLKTNASTISTNLAKLRKHYNNPLFFRQGNGMLPTALALELYKKFRPALELFEEAENIELLSGSSQELPKLRVSAAPLIDLIVSNILFSQDVYDLNINWDMLTHPDNLEERIERVKRLQVDIDFGVALPTSGAYLSYPIYSCGLKVLCRKGHPRLQGKISLEQYKKEKIAGLIPPDENLGIEIPTFTYNEDFLLARNYRYSAALTMIMLVSQQNLITFVPSSIAPWICDRFGLQILEPDFPVSGEHKLCAHVHRSKKNDPMLKKIIDSFIQLVSSHKETYHYGGNAI</sequence>
<protein>
    <submittedName>
        <fullName evidence="6">DNA-binding transcriptional LysR family regulator</fullName>
    </submittedName>
</protein>
<accession>A0A370QNW2</accession>
<feature type="domain" description="HTH lysR-type" evidence="5">
    <location>
        <begin position="5"/>
        <end position="62"/>
    </location>
</feature>
<dbReference type="GO" id="GO:0003677">
    <property type="term" value="F:DNA binding"/>
    <property type="evidence" value="ECO:0007669"/>
    <property type="project" value="UniProtKB-KW"/>
</dbReference>
<organism evidence="6 7">
    <name type="scientific">Enterobacillus tribolii</name>
    <dbReference type="NCBI Taxonomy" id="1487935"/>
    <lineage>
        <taxon>Bacteria</taxon>
        <taxon>Pseudomonadati</taxon>
        <taxon>Pseudomonadota</taxon>
        <taxon>Gammaproteobacteria</taxon>
        <taxon>Enterobacterales</taxon>
        <taxon>Hafniaceae</taxon>
        <taxon>Enterobacillus</taxon>
    </lineage>
</organism>
<keyword evidence="7" id="KW-1185">Reference proteome</keyword>
<comment type="caution">
    <text evidence="6">The sequence shown here is derived from an EMBL/GenBank/DDBJ whole genome shotgun (WGS) entry which is preliminary data.</text>
</comment>
<keyword evidence="4" id="KW-0804">Transcription</keyword>
<proteinExistence type="inferred from homology"/>
<keyword evidence="2" id="KW-0805">Transcription regulation</keyword>
<dbReference type="Pfam" id="PF00126">
    <property type="entry name" value="HTH_1"/>
    <property type="match status" value="1"/>
</dbReference>
<evidence type="ECO:0000256" key="3">
    <source>
        <dbReference type="ARBA" id="ARBA00023125"/>
    </source>
</evidence>
<dbReference type="InterPro" id="IPR050389">
    <property type="entry name" value="LysR-type_TF"/>
</dbReference>
<dbReference type="SUPFAM" id="SSF53850">
    <property type="entry name" value="Periplasmic binding protein-like II"/>
    <property type="match status" value="1"/>
</dbReference>
<gene>
    <name evidence="6" type="ORF">C8D90_106275</name>
</gene>
<evidence type="ECO:0000313" key="7">
    <source>
        <dbReference type="Proteomes" id="UP000254848"/>
    </source>
</evidence>
<dbReference type="InterPro" id="IPR005119">
    <property type="entry name" value="LysR_subst-bd"/>
</dbReference>
<dbReference type="PROSITE" id="PS50931">
    <property type="entry name" value="HTH_LYSR"/>
    <property type="match status" value="1"/>
</dbReference>
<evidence type="ECO:0000256" key="4">
    <source>
        <dbReference type="ARBA" id="ARBA00023163"/>
    </source>
</evidence>
<keyword evidence="3 6" id="KW-0238">DNA-binding</keyword>
<dbReference type="SUPFAM" id="SSF46785">
    <property type="entry name" value="Winged helix' DNA-binding domain"/>
    <property type="match status" value="1"/>
</dbReference>
<dbReference type="Pfam" id="PF03466">
    <property type="entry name" value="LysR_substrate"/>
    <property type="match status" value="1"/>
</dbReference>
<dbReference type="AlphaFoldDB" id="A0A370QNW2"/>
<dbReference type="GO" id="GO:0003700">
    <property type="term" value="F:DNA-binding transcription factor activity"/>
    <property type="evidence" value="ECO:0007669"/>
    <property type="project" value="InterPro"/>
</dbReference>
<evidence type="ECO:0000313" key="6">
    <source>
        <dbReference type="EMBL" id="RDK90066.1"/>
    </source>
</evidence>
<dbReference type="Gene3D" id="1.10.10.10">
    <property type="entry name" value="Winged helix-like DNA-binding domain superfamily/Winged helix DNA-binding domain"/>
    <property type="match status" value="1"/>
</dbReference>
<evidence type="ECO:0000256" key="2">
    <source>
        <dbReference type="ARBA" id="ARBA00023015"/>
    </source>
</evidence>